<name>A0A2G8BGL1_9MYCO</name>
<reference evidence="1 2" key="1">
    <citation type="submission" date="2020-12" db="EMBL/GenBank/DDBJ databases">
        <title>Complete genome sequence of Mycobacterium heckeshornense JCM 15655T, closely related to a pathogenic non-tuberculous mycobacterial species Mycobacterium xenopi.</title>
        <authorList>
            <person name="Yoshida M."/>
            <person name="Fukano H."/>
            <person name="Asakura T."/>
            <person name="Suzuki M."/>
            <person name="Hoshino Y."/>
        </authorList>
    </citation>
    <scope>NUCLEOTIDE SEQUENCE [LARGE SCALE GENOMIC DNA]</scope>
    <source>
        <strain evidence="1 2">JCM 15655</strain>
    </source>
</reference>
<dbReference type="InterPro" id="IPR038232">
    <property type="entry name" value="PknH-like_Extracell_sf"/>
</dbReference>
<evidence type="ECO:0000313" key="2">
    <source>
        <dbReference type="Proteomes" id="UP000595446"/>
    </source>
</evidence>
<sequence>MKKVGGIRASVRCVLAALLTAGCSGVVSGAARPVAGIAPRPVTGVTIEQALLGNAELEKLLDQSVRALQPPRYGGATKLFRTLVPDPNDCLGVLAEMQSSSYRSADVRDVAWESWLDARSAPAPVVAVDEGVVALPTPAEADALFATFAGQWNRCDGKAATYRDQTYRITDVRVADSVLAATLQTSPSPIARAIGVRVNCLVEVKVPFPAGAGSTSGATPGDPESRAIDVARLMMDKISDLS</sequence>
<dbReference type="Gene3D" id="3.40.1000.70">
    <property type="entry name" value="PknH-like extracellular domain"/>
    <property type="match status" value="1"/>
</dbReference>
<dbReference type="PROSITE" id="PS51257">
    <property type="entry name" value="PROKAR_LIPOPROTEIN"/>
    <property type="match status" value="1"/>
</dbReference>
<organism evidence="1 2">
    <name type="scientific">Mycobacterium heckeshornense</name>
    <dbReference type="NCBI Taxonomy" id="110505"/>
    <lineage>
        <taxon>Bacteria</taxon>
        <taxon>Bacillati</taxon>
        <taxon>Actinomycetota</taxon>
        <taxon>Actinomycetes</taxon>
        <taxon>Mycobacteriales</taxon>
        <taxon>Mycobacteriaceae</taxon>
        <taxon>Mycobacterium</taxon>
    </lineage>
</organism>
<evidence type="ECO:0000313" key="1">
    <source>
        <dbReference type="EMBL" id="BCO35359.1"/>
    </source>
</evidence>
<dbReference type="Proteomes" id="UP000595446">
    <property type="component" value="Chromosome"/>
</dbReference>
<accession>A0A2G8BGL1</accession>
<dbReference type="EMBL" id="AP024237">
    <property type="protein sequence ID" value="BCO35359.1"/>
    <property type="molecule type" value="Genomic_DNA"/>
</dbReference>
<dbReference type="OrthoDB" id="4736430at2"/>
<proteinExistence type="predicted"/>
<protein>
    <submittedName>
        <fullName evidence="1">Sensor domain-containing protein</fullName>
    </submittedName>
</protein>
<keyword evidence="2" id="KW-1185">Reference proteome</keyword>
<dbReference type="InterPro" id="IPR026954">
    <property type="entry name" value="PknH-like_Extracell"/>
</dbReference>
<dbReference type="AlphaFoldDB" id="A0A2G8BGL1"/>
<dbReference type="Pfam" id="PF14032">
    <property type="entry name" value="PknH_C"/>
    <property type="match status" value="1"/>
</dbReference>
<dbReference type="RefSeq" id="WP_048893329.1">
    <property type="nucleotide sequence ID" value="NZ_AP024237.1"/>
</dbReference>
<gene>
    <name evidence="1" type="primary">lppR</name>
    <name evidence="1" type="ORF">MHEC_17920</name>
</gene>